<dbReference type="SUPFAM" id="SSF51735">
    <property type="entry name" value="NAD(P)-binding Rossmann-fold domains"/>
    <property type="match status" value="1"/>
</dbReference>
<dbReference type="NCBIfam" id="NF004514">
    <property type="entry name" value="PRK05855.1"/>
    <property type="match status" value="1"/>
</dbReference>
<protein>
    <submittedName>
        <fullName evidence="5">SDR family oxidoreductase</fullName>
    </submittedName>
</protein>
<dbReference type="PANTHER" id="PTHR44196">
    <property type="entry name" value="DEHYDROGENASE/REDUCTASE SDR FAMILY MEMBER 7B"/>
    <property type="match status" value="1"/>
</dbReference>
<evidence type="ECO:0000313" key="4">
    <source>
        <dbReference type="EMBL" id="MFH5229239.1"/>
    </source>
</evidence>
<gene>
    <name evidence="5" type="ORF">ACHIPV_15010</name>
    <name evidence="4" type="ORF">ACHIRB_11735</name>
</gene>
<evidence type="ECO:0000313" key="7">
    <source>
        <dbReference type="Proteomes" id="UP001609219"/>
    </source>
</evidence>
<dbReference type="RefSeq" id="WP_395124874.1">
    <property type="nucleotide sequence ID" value="NZ_JBIMSN010000050.1"/>
</dbReference>
<keyword evidence="2" id="KW-0560">Oxidoreductase</keyword>
<dbReference type="Gene3D" id="3.40.50.720">
    <property type="entry name" value="NAD(P)-binding Rossmann-like Domain"/>
    <property type="match status" value="1"/>
</dbReference>
<dbReference type="InterPro" id="IPR002347">
    <property type="entry name" value="SDR_fam"/>
</dbReference>
<feature type="domain" description="AB hydrolase-1" evidence="3">
    <location>
        <begin position="40"/>
        <end position="292"/>
    </location>
</feature>
<dbReference type="InterPro" id="IPR036291">
    <property type="entry name" value="NAD(P)-bd_dom_sf"/>
</dbReference>
<dbReference type="PRINTS" id="PR00081">
    <property type="entry name" value="GDHRDH"/>
</dbReference>
<evidence type="ECO:0000256" key="1">
    <source>
        <dbReference type="ARBA" id="ARBA00006484"/>
    </source>
</evidence>
<dbReference type="Gene3D" id="3.40.50.1820">
    <property type="entry name" value="alpha/beta hydrolase"/>
    <property type="match status" value="1"/>
</dbReference>
<dbReference type="CDD" id="cd05233">
    <property type="entry name" value="SDR_c"/>
    <property type="match status" value="1"/>
</dbReference>
<organism evidence="5 6">
    <name type="scientific">Antrihabitans spumae</name>
    <dbReference type="NCBI Taxonomy" id="3373370"/>
    <lineage>
        <taxon>Bacteria</taxon>
        <taxon>Bacillati</taxon>
        <taxon>Actinomycetota</taxon>
        <taxon>Actinomycetes</taxon>
        <taxon>Mycobacteriales</taxon>
        <taxon>Nocardiaceae</taxon>
        <taxon>Antrihabitans</taxon>
    </lineage>
</organism>
<dbReference type="SUPFAM" id="SSF53474">
    <property type="entry name" value="alpha/beta-Hydrolases"/>
    <property type="match status" value="1"/>
</dbReference>
<dbReference type="Pfam" id="PF00106">
    <property type="entry name" value="adh_short"/>
    <property type="match status" value="1"/>
</dbReference>
<dbReference type="EMBL" id="JBIMSN010000050">
    <property type="protein sequence ID" value="MFH5229239.1"/>
    <property type="molecule type" value="Genomic_DNA"/>
</dbReference>
<proteinExistence type="inferred from homology"/>
<evidence type="ECO:0000256" key="2">
    <source>
        <dbReference type="ARBA" id="ARBA00023002"/>
    </source>
</evidence>
<evidence type="ECO:0000259" key="3">
    <source>
        <dbReference type="Pfam" id="PF00561"/>
    </source>
</evidence>
<dbReference type="PANTHER" id="PTHR44196:SF1">
    <property type="entry name" value="DEHYDROGENASE_REDUCTASE SDR FAMILY MEMBER 7B"/>
    <property type="match status" value="1"/>
</dbReference>
<dbReference type="Proteomes" id="UP001609176">
    <property type="component" value="Unassembled WGS sequence"/>
</dbReference>
<evidence type="ECO:0000313" key="6">
    <source>
        <dbReference type="Proteomes" id="UP001609176"/>
    </source>
</evidence>
<dbReference type="PRINTS" id="PR00080">
    <property type="entry name" value="SDRFAMILY"/>
</dbReference>
<sequence>MTDTKPTDATDTAHGISERFVRNGEIEIAVYEQGNPDGETIILVHGWPDTHRLWEGVVPFLADRFHVVSYDTRGHGRTTNPDSYRDFELSALASDFFAVADAVSPDRPVHVLAHDWGSISVWEAVCEPAAEERIASFTSASGPNLDHVGKWMRRRLSRPTPKNVWQPVSQLLSSGYTFLFMTPALPKALFGLGNESHWKTFLKVVEGTDSDRIFLADTLKQDLVNGLRIYRANIVQRIFNSRERETKVPVQLIVDTLDVAIRPAGYDDESRWTERLWRRDVNAGHWVPFSHPQVLARATIELIDALSGKEPTRELRRARVTKSERRHFDDQLLVITGGGSGIGRETALAFAREGAEVVLSDVNLASAKETATLIAELGGVAHAYQLDVSDADAVQAHADLVAEKHGVPDILINNAGIGQAGRFFDTPAATFRKVIDINLFGVINGSRSFGAKMVERGLGGQIVNLSSMAAFGAQQGFSPYATSKSAVFMFSDCLRSELASANIGVSTICPGIVHTNITNTTEFSGVSSDEQAQKQAKFDRLYQKRGYTPDKVADCIVDAVKTNKSIVPVTPEAHLSYHFSRLAPALVRFGAANSNLIK</sequence>
<keyword evidence="7" id="KW-1185">Reference proteome</keyword>
<comment type="similarity">
    <text evidence="1">Belongs to the short-chain dehydrogenases/reductases (SDR) family.</text>
</comment>
<dbReference type="EMBL" id="JBIMSP010000022">
    <property type="protein sequence ID" value="MFH5243172.1"/>
    <property type="molecule type" value="Genomic_DNA"/>
</dbReference>
<dbReference type="InterPro" id="IPR000073">
    <property type="entry name" value="AB_hydrolase_1"/>
</dbReference>
<reference evidence="6 7" key="1">
    <citation type="submission" date="2024-10" db="EMBL/GenBank/DDBJ databases">
        <authorList>
            <person name="Riesco R."/>
        </authorList>
    </citation>
    <scope>NUCLEOTIDE SEQUENCE [LARGE SCALE GENOMIC DNA]</scope>
    <source>
        <strain evidence="5 6">NCIMB 15448</strain>
        <strain evidence="4 7">NCIMB 15450</strain>
    </source>
</reference>
<accession>A0ABW7KN34</accession>
<dbReference type="Pfam" id="PF00561">
    <property type="entry name" value="Abhydrolase_1"/>
    <property type="match status" value="1"/>
</dbReference>
<dbReference type="InterPro" id="IPR029058">
    <property type="entry name" value="AB_hydrolase_fold"/>
</dbReference>
<comment type="caution">
    <text evidence="5">The sequence shown here is derived from an EMBL/GenBank/DDBJ whole genome shotgun (WGS) entry which is preliminary data.</text>
</comment>
<dbReference type="InterPro" id="IPR020904">
    <property type="entry name" value="Sc_DH/Rdtase_CS"/>
</dbReference>
<evidence type="ECO:0000313" key="5">
    <source>
        <dbReference type="EMBL" id="MFH5243172.1"/>
    </source>
</evidence>
<dbReference type="Proteomes" id="UP001609219">
    <property type="component" value="Unassembled WGS sequence"/>
</dbReference>
<name>A0ABW7KN34_9NOCA</name>
<dbReference type="PROSITE" id="PS00061">
    <property type="entry name" value="ADH_SHORT"/>
    <property type="match status" value="1"/>
</dbReference>